<sequence>MAKNTRLSILDIDLEGPKSVSDPYPLYE</sequence>
<evidence type="ECO:0000313" key="1">
    <source>
        <dbReference type="EMBL" id="SVB21432.1"/>
    </source>
</evidence>
<reference evidence="1" key="1">
    <citation type="submission" date="2018-05" db="EMBL/GenBank/DDBJ databases">
        <authorList>
            <person name="Lanie J.A."/>
            <person name="Ng W.-L."/>
            <person name="Kazmierczak K.M."/>
            <person name="Andrzejewski T.M."/>
            <person name="Davidsen T.M."/>
            <person name="Wayne K.J."/>
            <person name="Tettelin H."/>
            <person name="Glass J.I."/>
            <person name="Rusch D."/>
            <person name="Podicherti R."/>
            <person name="Tsui H.-C.T."/>
            <person name="Winkler M.E."/>
        </authorList>
    </citation>
    <scope>NUCLEOTIDE SEQUENCE</scope>
</reference>
<name>A0A382C6N6_9ZZZZ</name>
<gene>
    <name evidence="1" type="ORF">METZ01_LOCUS174286</name>
</gene>
<dbReference type="EMBL" id="UINC01032942">
    <property type="protein sequence ID" value="SVB21432.1"/>
    <property type="molecule type" value="Genomic_DNA"/>
</dbReference>
<organism evidence="1">
    <name type="scientific">marine metagenome</name>
    <dbReference type="NCBI Taxonomy" id="408172"/>
    <lineage>
        <taxon>unclassified sequences</taxon>
        <taxon>metagenomes</taxon>
        <taxon>ecological metagenomes</taxon>
    </lineage>
</organism>
<dbReference type="AlphaFoldDB" id="A0A382C6N6"/>
<accession>A0A382C6N6</accession>
<proteinExistence type="predicted"/>
<protein>
    <submittedName>
        <fullName evidence="1">Uncharacterized protein</fullName>
    </submittedName>
</protein>